<gene>
    <name evidence="2" type="ORF">Adt_21457</name>
</gene>
<dbReference type="EMBL" id="JBFOLK010000006">
    <property type="protein sequence ID" value="KAL2505836.1"/>
    <property type="molecule type" value="Genomic_DNA"/>
</dbReference>
<dbReference type="InterPro" id="IPR044730">
    <property type="entry name" value="RNase_H-like_dom_plant"/>
</dbReference>
<dbReference type="InterPro" id="IPR043502">
    <property type="entry name" value="DNA/RNA_pol_sf"/>
</dbReference>
<dbReference type="InterPro" id="IPR052343">
    <property type="entry name" value="Retrotransposon-Effector_Assoc"/>
</dbReference>
<dbReference type="CDD" id="cd01650">
    <property type="entry name" value="RT_nLTR_like"/>
    <property type="match status" value="1"/>
</dbReference>
<evidence type="ECO:0000313" key="2">
    <source>
        <dbReference type="EMBL" id="KAL2505836.1"/>
    </source>
</evidence>
<dbReference type="PROSITE" id="PS50878">
    <property type="entry name" value="RT_POL"/>
    <property type="match status" value="1"/>
</dbReference>
<comment type="caution">
    <text evidence="2">The sequence shown here is derived from an EMBL/GenBank/DDBJ whole genome shotgun (WGS) entry which is preliminary data.</text>
</comment>
<dbReference type="SUPFAM" id="SSF56672">
    <property type="entry name" value="DNA/RNA polymerases"/>
    <property type="match status" value="1"/>
</dbReference>
<reference evidence="3" key="1">
    <citation type="submission" date="2024-07" db="EMBL/GenBank/DDBJ databases">
        <title>Two chromosome-level genome assemblies of Korean endemic species Abeliophyllum distichum and Forsythia ovata (Oleaceae).</title>
        <authorList>
            <person name="Jang H."/>
        </authorList>
    </citation>
    <scope>NUCLEOTIDE SEQUENCE [LARGE SCALE GENOMIC DNA]</scope>
</reference>
<dbReference type="AlphaFoldDB" id="A0ABD1SZE5"/>
<evidence type="ECO:0000313" key="3">
    <source>
        <dbReference type="Proteomes" id="UP001604336"/>
    </source>
</evidence>
<dbReference type="InterPro" id="IPR000477">
    <property type="entry name" value="RT_dom"/>
</dbReference>
<dbReference type="Proteomes" id="UP001604336">
    <property type="component" value="Unassembled WGS sequence"/>
</dbReference>
<sequence length="965" mass="110337">MVAEEAEAAAEEAVAAAVGVVVAAALIIDDATRTRQLKVDAWSCLGRSPPPSHPCACASLPLQFTVRHLNWATSDHLPLLLNWVETEDEGGPRLWSRHHDFLSFVSQKWSYPTQFTGMATLCEKCFRMKQGLRWWSRHVFGDIFQRVGDAESRVDEAEMEYDLDPSPTRREHLHQVQALLYRALSIEEGLWKQKAGVRWMCEGEHNMRYFHSVVQGRRVRSRIHYIRSHTGETLSAHEEIQGSAISFFQDLLSAPIQTAGPISPDIIPSLITQEDNQELNRHPSLAEVREAVFSIDADSVAGPDGFSSHFFQQCWKIVQDDVFRAVLDFFDCGHLPKGFSATSIVLLPKRDNDCRWTEFRPISLCTVFNKIITKLLNSCLSSILPRIISPQQSGFIHERLIGDNVLLAQEMSIHWIPRPVGAMSSLSLIWLRHMTVLVNGRPCDFFPSSRGLRQGDPISPLMFIIATDYFFRCLTQAFQQYPSMAYIHRSDTRVSHLCFTNDMIIFTNGQKQSVQRLIHCLEHYERVSGRLVNRDKSGFIVPKRSSTSRIHILEHITGFKRQQQPFTYLGIPLFKGARKTFLYDDLLQKIKNRISRWAFRLLSSGGRITLFRSNHPILAPIPHYASAVWRRLKGVGLIAEPHIAWQLGQGRIFFWHDCWMGDMTLAQMFPHREHTSVQVVEFFDDTGWDIDRLLLVLPHYMAVQVESLPLCPHVLDRPMWKDTPDGRLSTKSAWQLVRTGSTLQAYCLDVIIQKRIHAHMASRCQSCSEIETIKHVFIDSPMAHQVWQHFSSIFGILLKVGEMLQHRFQTWRFSGQFVRSGHIRPIIPLLVLWFIWTARNDTKHHRIGMEPSRIIWRVHHTISLLHTGKLFQFVHWRGDLDLAPHFGITLISPIPNSPTLVYWRVPSVGSAKINTDGCVGDGFVSGGGVIRDHNGHCIRAFSAGYRDIFILEAELRAILQGIELA</sequence>
<dbReference type="PANTHER" id="PTHR46890">
    <property type="entry name" value="NON-LTR RETROLELEMENT REVERSE TRANSCRIPTASE-LIKE PROTEIN-RELATED"/>
    <property type="match status" value="1"/>
</dbReference>
<evidence type="ECO:0000259" key="1">
    <source>
        <dbReference type="PROSITE" id="PS50878"/>
    </source>
</evidence>
<feature type="domain" description="Reverse transcriptase" evidence="1">
    <location>
        <begin position="328"/>
        <end position="573"/>
    </location>
</feature>
<name>A0ABD1SZE5_9LAMI</name>
<dbReference type="Pfam" id="PF00078">
    <property type="entry name" value="RVT_1"/>
    <property type="match status" value="1"/>
</dbReference>
<protein>
    <recommendedName>
        <fullName evidence="1">Reverse transcriptase domain-containing protein</fullName>
    </recommendedName>
</protein>
<organism evidence="2 3">
    <name type="scientific">Abeliophyllum distichum</name>
    <dbReference type="NCBI Taxonomy" id="126358"/>
    <lineage>
        <taxon>Eukaryota</taxon>
        <taxon>Viridiplantae</taxon>
        <taxon>Streptophyta</taxon>
        <taxon>Embryophyta</taxon>
        <taxon>Tracheophyta</taxon>
        <taxon>Spermatophyta</taxon>
        <taxon>Magnoliopsida</taxon>
        <taxon>eudicotyledons</taxon>
        <taxon>Gunneridae</taxon>
        <taxon>Pentapetalae</taxon>
        <taxon>asterids</taxon>
        <taxon>lamiids</taxon>
        <taxon>Lamiales</taxon>
        <taxon>Oleaceae</taxon>
        <taxon>Forsythieae</taxon>
        <taxon>Abeliophyllum</taxon>
    </lineage>
</organism>
<accession>A0ABD1SZE5</accession>
<keyword evidence="3" id="KW-1185">Reference proteome</keyword>
<proteinExistence type="predicted"/>
<dbReference type="CDD" id="cd06222">
    <property type="entry name" value="RNase_H_like"/>
    <property type="match status" value="1"/>
</dbReference>
<dbReference type="PANTHER" id="PTHR46890:SF48">
    <property type="entry name" value="RNA-DIRECTED DNA POLYMERASE"/>
    <property type="match status" value="1"/>
</dbReference>